<protein>
    <submittedName>
        <fullName evidence="1">Uncharacterized protein</fullName>
    </submittedName>
</protein>
<accession>A0A3M7SFH4</accession>
<keyword evidence="2" id="KW-1185">Reference proteome</keyword>
<sequence>MFCMVCMERLEFDVKVGIKKLLSITEPIYALVSFFNFQNLLERIFIIFIRSMHRALIKSICELKHKFSSNEINFLNKFASIGWFLEELPDSLNSILGILALRGCGS</sequence>
<dbReference type="Proteomes" id="UP000276133">
    <property type="component" value="Unassembled WGS sequence"/>
</dbReference>
<organism evidence="1 2">
    <name type="scientific">Brachionus plicatilis</name>
    <name type="common">Marine rotifer</name>
    <name type="synonym">Brachionus muelleri</name>
    <dbReference type="NCBI Taxonomy" id="10195"/>
    <lineage>
        <taxon>Eukaryota</taxon>
        <taxon>Metazoa</taxon>
        <taxon>Spiralia</taxon>
        <taxon>Gnathifera</taxon>
        <taxon>Rotifera</taxon>
        <taxon>Eurotatoria</taxon>
        <taxon>Monogononta</taxon>
        <taxon>Pseudotrocha</taxon>
        <taxon>Ploima</taxon>
        <taxon>Brachionidae</taxon>
        <taxon>Brachionus</taxon>
    </lineage>
</organism>
<evidence type="ECO:0000313" key="2">
    <source>
        <dbReference type="Proteomes" id="UP000276133"/>
    </source>
</evidence>
<comment type="caution">
    <text evidence="1">The sequence shown here is derived from an EMBL/GenBank/DDBJ whole genome shotgun (WGS) entry which is preliminary data.</text>
</comment>
<name>A0A3M7SFH4_BRAPC</name>
<gene>
    <name evidence="1" type="ORF">BpHYR1_009115</name>
</gene>
<proteinExistence type="predicted"/>
<dbReference type="EMBL" id="REGN01001452">
    <property type="protein sequence ID" value="RNA34563.1"/>
    <property type="molecule type" value="Genomic_DNA"/>
</dbReference>
<evidence type="ECO:0000313" key="1">
    <source>
        <dbReference type="EMBL" id="RNA34563.1"/>
    </source>
</evidence>
<dbReference type="AlphaFoldDB" id="A0A3M7SFH4"/>
<reference evidence="1 2" key="1">
    <citation type="journal article" date="2018" name="Sci. Rep.">
        <title>Genomic signatures of local adaptation to the degree of environmental predictability in rotifers.</title>
        <authorList>
            <person name="Franch-Gras L."/>
            <person name="Hahn C."/>
            <person name="Garcia-Roger E.M."/>
            <person name="Carmona M.J."/>
            <person name="Serra M."/>
            <person name="Gomez A."/>
        </authorList>
    </citation>
    <scope>NUCLEOTIDE SEQUENCE [LARGE SCALE GENOMIC DNA]</scope>
    <source>
        <strain evidence="1">HYR1</strain>
    </source>
</reference>